<evidence type="ECO:0000313" key="2">
    <source>
        <dbReference type="Proteomes" id="UP000282926"/>
    </source>
</evidence>
<dbReference type="SUPFAM" id="SSF141571">
    <property type="entry name" value="Pentapeptide repeat-like"/>
    <property type="match status" value="1"/>
</dbReference>
<keyword evidence="2" id="KW-1185">Reference proteome</keyword>
<accession>A0ABY0CUM9</accession>
<sequence>MTPDHEAYSRVTLRETPEEHPLAKIVSWSPLPEEGDTILAIYRSSTCPIAQMAIQDIPNRVPASLKLITVDHTLLPEKYRSTLAYVLYHEGEPVDISGGYQHVDNPNADMINEARFSLLLRRNGLLDSSPEFDADPWHATRGVFHVWQEEPDILNRHMHMDVDWSGRDRRDLNFENDRFINVVLNDVDFRGSVFGETLMIFVDLRGTNLSEEQAQKIHFISGFCPDGSTIVYEGEPGGCASSTGEEL</sequence>
<dbReference type="Proteomes" id="UP000282926">
    <property type="component" value="Unassembled WGS sequence"/>
</dbReference>
<organism evidence="1 2">
    <name type="scientific">Lujinxingia sediminis</name>
    <dbReference type="NCBI Taxonomy" id="2480984"/>
    <lineage>
        <taxon>Bacteria</taxon>
        <taxon>Deltaproteobacteria</taxon>
        <taxon>Bradymonadales</taxon>
        <taxon>Lujinxingiaceae</taxon>
        <taxon>Lujinxingia</taxon>
    </lineage>
</organism>
<proteinExistence type="predicted"/>
<name>A0ABY0CUM9_9DELT</name>
<evidence type="ECO:0000313" key="1">
    <source>
        <dbReference type="EMBL" id="RVU45771.1"/>
    </source>
</evidence>
<reference evidence="1 2" key="1">
    <citation type="submission" date="2019-01" db="EMBL/GenBank/DDBJ databases">
        <title>Lujinxingia litoralis gen. nov., sp. nov. and Lujinxingia sediminis gen. nov., sp. nov., new members in the order Bradymonadales, isolated from coastal sediment.</title>
        <authorList>
            <person name="Li C.-M."/>
        </authorList>
    </citation>
    <scope>NUCLEOTIDE SEQUENCE [LARGE SCALE GENOMIC DNA]</scope>
    <source>
        <strain evidence="1 2">SEH01</strain>
    </source>
</reference>
<dbReference type="Gene3D" id="2.160.20.80">
    <property type="entry name" value="E3 ubiquitin-protein ligase SopA"/>
    <property type="match status" value="1"/>
</dbReference>
<gene>
    <name evidence="1" type="ORF">EA187_08385</name>
</gene>
<comment type="caution">
    <text evidence="1">The sequence shown here is derived from an EMBL/GenBank/DDBJ whole genome shotgun (WGS) entry which is preliminary data.</text>
</comment>
<dbReference type="EMBL" id="SADD01000003">
    <property type="protein sequence ID" value="RVU45771.1"/>
    <property type="molecule type" value="Genomic_DNA"/>
</dbReference>
<dbReference type="RefSeq" id="WP_127779961.1">
    <property type="nucleotide sequence ID" value="NZ_SADD01000003.1"/>
</dbReference>
<protein>
    <submittedName>
        <fullName evidence="1">Uncharacterized protein</fullName>
    </submittedName>
</protein>